<feature type="active site" description="Proton acceptor; for dehydratase activity" evidence="8">
    <location>
        <position position="908"/>
    </location>
</feature>
<evidence type="ECO:0000256" key="1">
    <source>
        <dbReference type="ARBA" id="ARBA00004792"/>
    </source>
</evidence>
<dbReference type="SMART" id="SM00822">
    <property type="entry name" value="PKS_KR"/>
    <property type="match status" value="2"/>
</dbReference>
<dbReference type="InterPro" id="IPR032821">
    <property type="entry name" value="PKS_assoc"/>
</dbReference>
<dbReference type="Gene3D" id="3.40.47.10">
    <property type="match status" value="2"/>
</dbReference>
<dbReference type="InterPro" id="IPR001227">
    <property type="entry name" value="Ac_transferase_dom_sf"/>
</dbReference>
<dbReference type="Pfam" id="PF00109">
    <property type="entry name" value="ketoacyl-synt"/>
    <property type="match status" value="2"/>
</dbReference>
<dbReference type="EMBL" id="CP029159">
    <property type="protein sequence ID" value="QKM71076.1"/>
    <property type="molecule type" value="Genomic_DNA"/>
</dbReference>
<dbReference type="GO" id="GO:0006633">
    <property type="term" value="P:fatty acid biosynthetic process"/>
    <property type="evidence" value="ECO:0007669"/>
    <property type="project" value="InterPro"/>
</dbReference>
<dbReference type="SUPFAM" id="SSF51735">
    <property type="entry name" value="NAD(P)-binding Rossmann-fold domains"/>
    <property type="match status" value="5"/>
</dbReference>
<dbReference type="InterPro" id="IPR049900">
    <property type="entry name" value="PKS_mFAS_DH"/>
</dbReference>
<feature type="active site" description="Proton donor; for dehydratase activity" evidence="8">
    <location>
        <position position="2702"/>
    </location>
</feature>
<protein>
    <submittedName>
        <fullName evidence="13">KR domain-containing protein</fullName>
    </submittedName>
</protein>
<dbReference type="Gene3D" id="3.40.366.10">
    <property type="entry name" value="Malonyl-Coenzyme A Acyl Carrier Protein, domain 2"/>
    <property type="match status" value="2"/>
</dbReference>
<organism evidence="13 14">
    <name type="scientific">Streptomyces tsukubensis (strain DSM 42081 / NBRC 108919 / NRRL 18488 / 9993)</name>
    <dbReference type="NCBI Taxonomy" id="1114943"/>
    <lineage>
        <taxon>Bacteria</taxon>
        <taxon>Bacillati</taxon>
        <taxon>Actinomycetota</taxon>
        <taxon>Actinomycetes</taxon>
        <taxon>Kitasatosporales</taxon>
        <taxon>Streptomycetaceae</taxon>
        <taxon>Streptomyces</taxon>
    </lineage>
</organism>
<dbReference type="InterPro" id="IPR013968">
    <property type="entry name" value="PKS_KR"/>
</dbReference>
<dbReference type="SUPFAM" id="SSF52151">
    <property type="entry name" value="FabD/lysophospholipase-like"/>
    <property type="match status" value="2"/>
</dbReference>
<keyword evidence="5" id="KW-0045">Antibiotic biosynthesis</keyword>
<reference evidence="13 14" key="1">
    <citation type="journal article" date="2012" name="J. Bacteriol.">
        <title>Draft genome of Streptomyces tsukubaensis NRRL 18488, the producer of the clinically important immunosuppressant tacrolimus (FK506).</title>
        <authorList>
            <person name="Barreiro C."/>
            <person name="Prieto C."/>
            <person name="Sola-Landa A."/>
            <person name="Solera E."/>
            <person name="Martinez-Castro M."/>
            <person name="Perez-Redondo R."/>
            <person name="Garcia-Estrada C."/>
            <person name="Aparicio J.F."/>
            <person name="Fernandez-Martinez L.T."/>
            <person name="Santos-Aberturas J."/>
            <person name="Salehi-Najafabadi Z."/>
            <person name="Rodriguez-Garcia A."/>
            <person name="Tauch A."/>
            <person name="Martin J.F."/>
        </authorList>
    </citation>
    <scope>NUCLEOTIDE SEQUENCE [LARGE SCALE GENOMIC DNA]</scope>
    <source>
        <strain evidence="14">DSM 42081 / NBRC 108919 / NRRL 18488 / 9993</strain>
    </source>
</reference>
<evidence type="ECO:0000256" key="9">
    <source>
        <dbReference type="SAM" id="MobiDB-lite"/>
    </source>
</evidence>
<dbReference type="InterPro" id="IPR016036">
    <property type="entry name" value="Malonyl_transacylase_ACP-bd"/>
</dbReference>
<dbReference type="InterPro" id="IPR016039">
    <property type="entry name" value="Thiolase-like"/>
</dbReference>
<dbReference type="InterPro" id="IPR036736">
    <property type="entry name" value="ACP-like_sf"/>
</dbReference>
<gene>
    <name evidence="13" type="ORF">STSU_032155</name>
</gene>
<feature type="region of interest" description="N-terminal hotdog fold" evidence="8">
    <location>
        <begin position="876"/>
        <end position="998"/>
    </location>
</feature>
<evidence type="ECO:0000313" key="14">
    <source>
        <dbReference type="Proteomes" id="UP000005940"/>
    </source>
</evidence>
<feature type="domain" description="Carrier" evidence="10">
    <location>
        <begin position="1575"/>
        <end position="1650"/>
    </location>
</feature>
<feature type="region of interest" description="C-terminal hotdog fold" evidence="8">
    <location>
        <begin position="1010"/>
        <end position="1153"/>
    </location>
</feature>
<dbReference type="Pfam" id="PF08659">
    <property type="entry name" value="KR"/>
    <property type="match status" value="2"/>
</dbReference>
<keyword evidence="3" id="KW-0597">Phosphoprotein</keyword>
<dbReference type="InterPro" id="IPR036291">
    <property type="entry name" value="NAD(P)-bd_dom_sf"/>
</dbReference>
<dbReference type="InterPro" id="IPR050091">
    <property type="entry name" value="PKS_NRPS_Biosynth_Enz"/>
</dbReference>
<dbReference type="Gene3D" id="3.40.50.720">
    <property type="entry name" value="NAD(P)-binding Rossmann-like Domain"/>
    <property type="match status" value="2"/>
</dbReference>
<dbReference type="InterPro" id="IPR014031">
    <property type="entry name" value="Ketoacyl_synth_C"/>
</dbReference>
<feature type="domain" description="PKS/mFAS DH" evidence="12">
    <location>
        <begin position="2504"/>
        <end position="2777"/>
    </location>
</feature>
<evidence type="ECO:0000256" key="7">
    <source>
        <dbReference type="ARBA" id="ARBA00023315"/>
    </source>
</evidence>
<dbReference type="PROSITE" id="PS00012">
    <property type="entry name" value="PHOSPHOPANTETHEINE"/>
    <property type="match status" value="2"/>
</dbReference>
<dbReference type="GO" id="GO:0031177">
    <property type="term" value="F:phosphopantetheine binding"/>
    <property type="evidence" value="ECO:0007669"/>
    <property type="project" value="InterPro"/>
</dbReference>
<dbReference type="Pfam" id="PF00550">
    <property type="entry name" value="PP-binding"/>
    <property type="match status" value="2"/>
</dbReference>
<feature type="domain" description="Ketosynthase family 3 (KS3)" evidence="11">
    <location>
        <begin position="39"/>
        <end position="453"/>
    </location>
</feature>
<evidence type="ECO:0000256" key="4">
    <source>
        <dbReference type="ARBA" id="ARBA00022679"/>
    </source>
</evidence>
<evidence type="ECO:0000256" key="8">
    <source>
        <dbReference type="PROSITE-ProRule" id="PRU01363"/>
    </source>
</evidence>
<dbReference type="Gene3D" id="3.30.70.3290">
    <property type="match status" value="2"/>
</dbReference>
<dbReference type="FunFam" id="3.40.47.10:FF:000019">
    <property type="entry name" value="Polyketide synthase type I"/>
    <property type="match status" value="2"/>
</dbReference>
<dbReference type="Gene3D" id="1.10.1200.10">
    <property type="entry name" value="ACP-like"/>
    <property type="match status" value="2"/>
</dbReference>
<comment type="pathway">
    <text evidence="1">Antibiotic biosynthesis.</text>
</comment>
<dbReference type="SMART" id="SM00829">
    <property type="entry name" value="PKS_ER"/>
    <property type="match status" value="1"/>
</dbReference>
<feature type="domain" description="Carrier" evidence="10">
    <location>
        <begin position="3455"/>
        <end position="3530"/>
    </location>
</feature>
<dbReference type="InterPro" id="IPR020806">
    <property type="entry name" value="PKS_PP-bd"/>
</dbReference>
<keyword evidence="6" id="KW-0511">Multifunctional enzyme</keyword>
<dbReference type="GO" id="GO:0016491">
    <property type="term" value="F:oxidoreductase activity"/>
    <property type="evidence" value="ECO:0007669"/>
    <property type="project" value="InterPro"/>
</dbReference>
<dbReference type="CDD" id="cd00833">
    <property type="entry name" value="PKS"/>
    <property type="match status" value="2"/>
</dbReference>
<dbReference type="InterPro" id="IPR020843">
    <property type="entry name" value="ER"/>
</dbReference>
<dbReference type="FunFam" id="1.10.1200.10:FF:000007">
    <property type="entry name" value="Probable polyketide synthase pks17"/>
    <property type="match status" value="1"/>
</dbReference>
<dbReference type="SMART" id="SM00827">
    <property type="entry name" value="PKS_AT"/>
    <property type="match status" value="2"/>
</dbReference>
<feature type="region of interest" description="Disordered" evidence="9">
    <location>
        <begin position="1168"/>
        <end position="1193"/>
    </location>
</feature>
<dbReference type="SMART" id="SM00826">
    <property type="entry name" value="PKS_DH"/>
    <property type="match status" value="2"/>
</dbReference>
<dbReference type="Pfam" id="PF16197">
    <property type="entry name" value="KAsynt_C_assoc"/>
    <property type="match status" value="2"/>
</dbReference>
<dbReference type="InterPro" id="IPR042104">
    <property type="entry name" value="PKS_dehydratase_sf"/>
</dbReference>
<name>A0A7G3ULA9_STRT9</name>
<dbReference type="Pfam" id="PF14765">
    <property type="entry name" value="PS-DH"/>
    <property type="match status" value="2"/>
</dbReference>
<evidence type="ECO:0000259" key="10">
    <source>
        <dbReference type="PROSITE" id="PS50075"/>
    </source>
</evidence>
<dbReference type="Pfam" id="PF21089">
    <property type="entry name" value="PKS_DH_N"/>
    <property type="match status" value="2"/>
</dbReference>
<dbReference type="CDD" id="cd08956">
    <property type="entry name" value="KR_3_FAS_SDR_x"/>
    <property type="match status" value="1"/>
</dbReference>
<dbReference type="InterPro" id="IPR011032">
    <property type="entry name" value="GroES-like_sf"/>
</dbReference>
<feature type="active site" description="Proton acceptor; for dehydratase activity" evidence="8">
    <location>
        <position position="2536"/>
    </location>
</feature>
<dbReference type="SMART" id="SM00825">
    <property type="entry name" value="PKS_KS"/>
    <property type="match status" value="2"/>
</dbReference>
<feature type="region of interest" description="C-terminal hotdog fold" evidence="8">
    <location>
        <begin position="2641"/>
        <end position="2777"/>
    </location>
</feature>
<dbReference type="PANTHER" id="PTHR43775:SF51">
    <property type="entry name" value="INACTIVE PHENOLPHTHIOCEROL SYNTHESIS POLYKETIDE SYNTHASE TYPE I PKS1-RELATED"/>
    <property type="match status" value="1"/>
</dbReference>
<dbReference type="GO" id="GO:0033068">
    <property type="term" value="P:macrolide biosynthetic process"/>
    <property type="evidence" value="ECO:0007669"/>
    <property type="project" value="UniProtKB-ARBA"/>
</dbReference>
<evidence type="ECO:0000259" key="12">
    <source>
        <dbReference type="PROSITE" id="PS52019"/>
    </source>
</evidence>
<evidence type="ECO:0000256" key="6">
    <source>
        <dbReference type="ARBA" id="ARBA00023268"/>
    </source>
</evidence>
<dbReference type="InterPro" id="IPR020841">
    <property type="entry name" value="PKS_Beta-ketoAc_synthase_dom"/>
</dbReference>
<feature type="region of interest" description="N-terminal hotdog fold" evidence="8">
    <location>
        <begin position="2504"/>
        <end position="2626"/>
    </location>
</feature>
<evidence type="ECO:0000256" key="3">
    <source>
        <dbReference type="ARBA" id="ARBA00022553"/>
    </source>
</evidence>
<dbReference type="RefSeq" id="WP_100249285.1">
    <property type="nucleotide sequence ID" value="NZ_CP029159.1"/>
</dbReference>
<accession>A0A7G3ULA9</accession>
<dbReference type="InterPro" id="IPR018201">
    <property type="entry name" value="Ketoacyl_synth_AS"/>
</dbReference>
<dbReference type="CDD" id="cd05195">
    <property type="entry name" value="enoyl_red"/>
    <property type="match status" value="1"/>
</dbReference>
<dbReference type="InterPro" id="IPR006162">
    <property type="entry name" value="Ppantetheine_attach_site"/>
</dbReference>
<dbReference type="InterPro" id="IPR020807">
    <property type="entry name" value="PKS_DH"/>
</dbReference>
<feature type="domain" description="PKS/mFAS DH" evidence="12">
    <location>
        <begin position="876"/>
        <end position="1153"/>
    </location>
</feature>
<dbReference type="Pfam" id="PF00698">
    <property type="entry name" value="Acyl_transf_1"/>
    <property type="match status" value="2"/>
</dbReference>
<dbReference type="SUPFAM" id="SSF50129">
    <property type="entry name" value="GroES-like"/>
    <property type="match status" value="1"/>
</dbReference>
<dbReference type="InterPro" id="IPR013154">
    <property type="entry name" value="ADH-like_N"/>
</dbReference>
<keyword evidence="7" id="KW-0012">Acyltransferase</keyword>
<dbReference type="InterPro" id="IPR049552">
    <property type="entry name" value="PKS_DH_N"/>
</dbReference>
<dbReference type="Pfam" id="PF02801">
    <property type="entry name" value="Ketoacyl-synt_C"/>
    <property type="match status" value="2"/>
</dbReference>
<dbReference type="InterPro" id="IPR009081">
    <property type="entry name" value="PP-bd_ACP"/>
</dbReference>
<feature type="active site" description="Proton donor; for dehydratase activity" evidence="8">
    <location>
        <position position="1071"/>
    </location>
</feature>
<feature type="domain" description="Ketosynthase family 3 (KS3)" evidence="11">
    <location>
        <begin position="1669"/>
        <end position="2081"/>
    </location>
</feature>
<dbReference type="PROSITE" id="PS52019">
    <property type="entry name" value="PKS_MFAS_DH"/>
    <property type="match status" value="2"/>
</dbReference>
<dbReference type="GO" id="GO:0004315">
    <property type="term" value="F:3-oxoacyl-[acyl-carrier-protein] synthase activity"/>
    <property type="evidence" value="ECO:0007669"/>
    <property type="project" value="InterPro"/>
</dbReference>
<keyword evidence="4" id="KW-0808">Transferase</keyword>
<evidence type="ECO:0000256" key="5">
    <source>
        <dbReference type="ARBA" id="ARBA00023194"/>
    </source>
</evidence>
<dbReference type="Pfam" id="PF13602">
    <property type="entry name" value="ADH_zinc_N_2"/>
    <property type="match status" value="1"/>
</dbReference>
<dbReference type="SMART" id="SM00823">
    <property type="entry name" value="PKS_PP"/>
    <property type="match status" value="2"/>
</dbReference>
<evidence type="ECO:0000313" key="13">
    <source>
        <dbReference type="EMBL" id="QKM71076.1"/>
    </source>
</evidence>
<keyword evidence="14" id="KW-1185">Reference proteome</keyword>
<dbReference type="InterPro" id="IPR016035">
    <property type="entry name" value="Acyl_Trfase/lysoPLipase"/>
</dbReference>
<dbReference type="InterPro" id="IPR057326">
    <property type="entry name" value="KR_dom"/>
</dbReference>
<evidence type="ECO:0000256" key="2">
    <source>
        <dbReference type="ARBA" id="ARBA00022450"/>
    </source>
</evidence>
<dbReference type="Gene3D" id="3.10.129.110">
    <property type="entry name" value="Polyketide synthase dehydratase"/>
    <property type="match status" value="2"/>
</dbReference>
<dbReference type="PANTHER" id="PTHR43775">
    <property type="entry name" value="FATTY ACID SYNTHASE"/>
    <property type="match status" value="1"/>
</dbReference>
<dbReference type="SMART" id="SM01294">
    <property type="entry name" value="PKS_PP_betabranch"/>
    <property type="match status" value="2"/>
</dbReference>
<dbReference type="Pfam" id="PF08240">
    <property type="entry name" value="ADH_N"/>
    <property type="match status" value="1"/>
</dbReference>
<sequence>MYGRDEAMAENELIDALRISVKDNAKLRRENTALRAAVNEPLAVVGMACRLPGGITSPEELWELVEAGGDAVGDFPTDRGWDVAALHADAESATSRAGALRGAGDFDAAFFGISPREATALDPQQRILLEIAWEALERAGIVPDTLRGTDTGVFVGGFYYGYGAGADLGGFGAYSTQPAVLAGRLSYFFGLQGPAVTVDTACSSSLVALHQAGQALRSGECSLALVGGVTVMASPQSFVEFSRQGGVASDGRCKAFADTADGTGFAEGAGVLVVERLSDAERHGHSVLAVVRGSAVNQDGASNGLSAPNGPAQQRVIRGALERAGLGPADVDVVEAHGTGTVLGDPIEAQAVIAVYGQGREVPLYLGSLKSNIGHAQAAAGVAGVIKMVLAMRYGVLPRTLHVGEPSSHVDWSAGAVELLTEARPWPESGRARRAGVSGFGVSGTNAHVVLEGVPEVSVSAAEPESGGLVPLPVSARSGVGVGVLVERVGGLVGGGCDVGVVADGLVRGRAVFGHRAVLLGESRVTGVAGEGLRTVFVFPGQGSQWVGMGVELMGWSEVFARRMGECAAALKPFTGWDLGEVLAGRHDSGAVEVVQPLSWAVAVSLAALWGAHGVVPDVVVGHSQGEIAAACVAGALSLEDGARVVALRSRVIAGRLAGRGVMASVALPAADIETVEGVWIAARNGPSSTVIAGDAQAVEGVLARCETAGVRVRRIAVDYASHTPHVEAIEDELAEVLEGVTTRTPVIPWWSTVDSGWVEEPVDDGYWYRNLRQPVALDTAITELDGSLFIECSAHPVLLPAIDQQRTVASLRTDDGGGDRFTTALAEAWVHGAAVDWTTIVPPTGVRLLDLPTYPFDHKRYWLLPKPTGGDGIGHGLLTTAVALPGSDGVLATGKLSQTTHPWLADHAVHDTVLLPGTAFLELVIRAGDEAGCDLVEELVIETPLALPVTGAVDLTVTVDRPDEAGRRPVTVHARPEGTDTWTRHATGTLTRAGSTMAAGPSAWPPPGAQAVDITGFYERLATAGYLYGPAFQGLRAAWRDGDTLYAEVTLPGEQEDDASRYGVHPALLDAALHVTCLPLLTGQESDPGEVKLPFSWNGVRMHTTGATTLRVAITPGPGPNGVTVHATDPAGHPVLTVSELTARPVDTSTLTDGDAAARNSLYDLSWTELPPPAPTLNRAPGTETRPGPAGPAPCVSALPKPGADVLQETYRLTELVLGELHRVIADESLAETTPLVVRIDAGPTGGAVAGLVRSAQAEHPGRFVLVETGADTPDEAVAAAVTLAEPYVRLTEGRYEVPRLTRTAAPAQPDGPLLDPDGTVVITGGSGVLAGLLARRLVTEHGARHLLLLSRSEPPPDTPGVHVRCDVSDRDRLAAVLAAVERPLTAVFHTAAVLDDGVVTALTPERLATALRPKADGAWHLHELTRGADLRAFVLYSSVAGLLGGRGQGNYAAANGFLDGLAAQRRAEGLPALSLAWGLWEDDSGLTGSMSGTNRTRVRRGGFRPMQGDQALRLLETAAGTGAAFTVAAAMDLNAQTSPLFAGLRRPAPRRTAATGVPLVERLATMARTDRDAALLTLVRDCAAAVLGHADAADVPADAAFKDLGVDSLTAVELRNRLAAATGVRLPATLAFDHPTPRAVASRLNDTLTGAAPARPTARPATAATGDEPLAIVGMACRLPGGVTSPADLWRLVDSGGDAISGFPVDRGWDPTVLGGRADADRGGFLSDAADFDAAFFGISPREALTMDPQQRLVLETSWEAFEHAGIVPKTLRGSDTGVFMGTFSYGYGAGADLGGFGSLGVQPSVLTGRISYFYGFQGPAVTVDTACSSSLVALHQAGHALRQGECSLALVGGVTVMGTPDGFVEFEQQGGLSPDGRCRAFADTANGTGWAEGVGVLVVERLSDAERHGHSVLAVVRGSAVNQDGASNGLSAPNGPAQQRVIRGALERAGLGPADVDVVEAHGTGTVLGDPIEAQAVIAVYGQGREVPLYLGSLKSNIGHAQAAAGVAGVIKMVMAMRYGVLPRTLHVGEPSSHVDWSAGSVEVLSEARPWPESGRARRAGVSGFGVSGTNAHVILEGVPEVSVSPTESSGGLLPLPVSARSGVGVGVLVERVGGLVGGGCDVGVVADGLVRGRAVFGHRAVLLGESRVMGVAGEGLRTVFVFPGQGSQWVGMGVELMGWSEVFARRMGECAAALKPFTGWDLGEVLAGRHDSGAVEVVQPLSWAVAVSLAGLWGSHGVVPDVVVGHSQGEIAAACVAGALSLEDGARVVALRSRVIGARLAGRGVMASVALPAADIETVEGVWIAARNGPSSTVIAGDAQAVEGVLARYETAGVRVRRIAVDYASHTPHVEAIENELAEALTGITARTPTIPWWSTVDSGWVTGPVDDGYWYRNLRQPVALDTAITELDGSLFIECSAHPVLLPAIDQERTVASLRTDDGGGDRFTTALAEAWVQGAAVDWTTVVPPTGVRLLDLPTYPFDHKRYWLPPAPAGGSEGIGHPFLSSVVALPGSDSVLLKGRVSLAAHPWLADHTVQDTVLLPGTALLELVLRAGDETGCDTIDELIIETPLALPVTGAVDLTVTVDRPDEAGRRPVTVHARPEGTDTWTRHATGTLTTTGTTGTTVAADPSAWPPPAAHAVDITGFYQELAAVGYGYGPAFCGLRAAWRDGDTLYADVALPDEQAAEAPRYGMHPALLDAALQIVALTAPDGSTADLPFAWTGARLVAVGAAALRVAVTRDGDELSLRAADSTGRPVAEIRTIRTRPLSLPVGTGLMRLTWTEPAVPADVPMTDVDVITLHAADDDPTAETRALTAHLLEALTGTDRTLLVQTTEGLATAAAAGLLRTAQAEQPGRFVHVETAPGATLDTGQQQIAVALGEPRLRLRRGRFEAARLTRVPEPLAVPESDTWLIRPAPTGTLEGLTAVDSAEPWRPLAPTEVRIAVRAAGLNFRDVLIALGTYPGRGVLGGEAAGIVLETGPDVHDLVPGDRVFGLVGTGFGPTVVADHRMLGRIPEGWTFPQAASVVTVFATAWYGLVDLAGLRPGEKVLIHAAATGVGAAAVQIARHLGAEVYATASIAKQHLLDLDGPHTADSRSTAFATTFPPVDVVLNALTGELLDASVALLAPGGRFIEMGKTDLRHDIQQPFDLMDAGPDHLQQIITRLLDLFAQGTLHPLPVTVHDMRQAHEAMATMSRGDHTGKLVLTVPRPLDPDGAIVITGGSGTLAGILARHLDHPHTYLLSRTPPPPTTPGTHIPCDLTDPHQLTQALHQIPQPLTGIFHTAATLDDTLIDHLTPTRIHTVLQPKADAAWHLHHHTRNTDLAAFVLYSSAAGVLGTPGQGNYAAANAFLDALAEHRRTLGLPALSIAWGLWDQATRLTGGLTDADRRRMRRGGASALTAEQGMRMYEAAVRAGTGSVVAVAGELPSDLPLLRGRPKPVPRRVTRDEDPTGDLLTLVRQKAAALLGHGGPDDIPEDAAFRELGVDSLIAVQLRNGLNEATGLKLAATLVFDYPTPRALAGRIGELLSPDDPATAALAQLDRLEALVADVDPGDRRADPIGTRIAALLDRWQRAAHPAAPAGVLSAEATADEIFDLIDRELR</sequence>
<keyword evidence="2" id="KW-0596">Phosphopantetheine</keyword>
<proteinExistence type="predicted"/>
<dbReference type="Gene3D" id="3.90.180.10">
    <property type="entry name" value="Medium-chain alcohol dehydrogenases, catalytic domain"/>
    <property type="match status" value="1"/>
</dbReference>
<dbReference type="InterPro" id="IPR049551">
    <property type="entry name" value="PKS_DH_C"/>
</dbReference>
<dbReference type="PROSITE" id="PS00606">
    <property type="entry name" value="KS3_1"/>
    <property type="match status" value="2"/>
</dbReference>
<dbReference type="InterPro" id="IPR014043">
    <property type="entry name" value="Acyl_transferase_dom"/>
</dbReference>
<dbReference type="GO" id="GO:0004312">
    <property type="term" value="F:fatty acid synthase activity"/>
    <property type="evidence" value="ECO:0007669"/>
    <property type="project" value="TreeGrafter"/>
</dbReference>
<dbReference type="SUPFAM" id="SSF53901">
    <property type="entry name" value="Thiolase-like"/>
    <property type="match status" value="2"/>
</dbReference>
<dbReference type="SUPFAM" id="SSF47336">
    <property type="entry name" value="ACP-like"/>
    <property type="match status" value="2"/>
</dbReference>
<dbReference type="Proteomes" id="UP000005940">
    <property type="component" value="Chromosome"/>
</dbReference>
<dbReference type="PROSITE" id="PS50075">
    <property type="entry name" value="CARRIER"/>
    <property type="match status" value="2"/>
</dbReference>
<dbReference type="SUPFAM" id="SSF55048">
    <property type="entry name" value="Probable ACP-binding domain of malonyl-CoA ACP transacylase"/>
    <property type="match status" value="2"/>
</dbReference>
<evidence type="ECO:0000259" key="11">
    <source>
        <dbReference type="PROSITE" id="PS52004"/>
    </source>
</evidence>
<dbReference type="PROSITE" id="PS52004">
    <property type="entry name" value="KS3_2"/>
    <property type="match status" value="2"/>
</dbReference>
<dbReference type="InterPro" id="IPR014030">
    <property type="entry name" value="Ketoacyl_synth_N"/>
</dbReference>